<dbReference type="AlphaFoldDB" id="A0A8S9XJF3"/>
<evidence type="ECO:0000313" key="3">
    <source>
        <dbReference type="EMBL" id="KAF6209142.1"/>
    </source>
</evidence>
<keyword evidence="1" id="KW-0732">Signal</keyword>
<dbReference type="EMBL" id="WIXP02000006">
    <property type="protein sequence ID" value="KAF6209142.1"/>
    <property type="molecule type" value="Genomic_DNA"/>
</dbReference>
<dbReference type="Pfam" id="PF00059">
    <property type="entry name" value="Lectin_C"/>
    <property type="match status" value="1"/>
</dbReference>
<evidence type="ECO:0000256" key="1">
    <source>
        <dbReference type="SAM" id="SignalP"/>
    </source>
</evidence>
<accession>A0A8S9XJF3</accession>
<dbReference type="PROSITE" id="PS50041">
    <property type="entry name" value="C_TYPE_LECTIN_2"/>
    <property type="match status" value="1"/>
</dbReference>
<dbReference type="SMART" id="SM00034">
    <property type="entry name" value="CLECT"/>
    <property type="match status" value="1"/>
</dbReference>
<feature type="domain" description="C-type lectin" evidence="2">
    <location>
        <begin position="54"/>
        <end position="176"/>
    </location>
</feature>
<keyword evidence="4" id="KW-1185">Reference proteome</keyword>
<dbReference type="InterPro" id="IPR016187">
    <property type="entry name" value="CTDL_fold"/>
</dbReference>
<dbReference type="CDD" id="cd00037">
    <property type="entry name" value="CLECT"/>
    <property type="match status" value="1"/>
</dbReference>
<dbReference type="InterPro" id="IPR016186">
    <property type="entry name" value="C-type_lectin-like/link_sf"/>
</dbReference>
<reference evidence="3" key="1">
    <citation type="journal article" date="2021" name="Mol. Ecol. Resour.">
        <title>Apolygus lucorum genome provides insights into omnivorousness and mesophyll feeding.</title>
        <authorList>
            <person name="Liu Y."/>
            <person name="Liu H."/>
            <person name="Wang H."/>
            <person name="Huang T."/>
            <person name="Liu B."/>
            <person name="Yang B."/>
            <person name="Yin L."/>
            <person name="Li B."/>
            <person name="Zhang Y."/>
            <person name="Zhang S."/>
            <person name="Jiang F."/>
            <person name="Zhang X."/>
            <person name="Ren Y."/>
            <person name="Wang B."/>
            <person name="Wang S."/>
            <person name="Lu Y."/>
            <person name="Wu K."/>
            <person name="Fan W."/>
            <person name="Wang G."/>
        </authorList>
    </citation>
    <scope>NUCLEOTIDE SEQUENCE</scope>
    <source>
        <strain evidence="3">12Hb</strain>
    </source>
</reference>
<feature type="chain" id="PRO_5035740019" description="C-type lectin domain-containing protein" evidence="1">
    <location>
        <begin position="19"/>
        <end position="178"/>
    </location>
</feature>
<gene>
    <name evidence="3" type="ORF">GE061_014886</name>
</gene>
<protein>
    <recommendedName>
        <fullName evidence="2">C-type lectin domain-containing protein</fullName>
    </recommendedName>
</protein>
<name>A0A8S9XJF3_APOLU</name>
<sequence length="178" mass="20329">MGGARFLIILGTFVLVSSKSVKHPLSSIAPNQEDIPETLNLREFDDENPKTKKFELFTTEVVWEDALIKCKERHSDLATVRSKAEDDLVYKLYKDQYPAFNKYLWIGGTRLDSEKGFFWMTDGQPVNENFTNWMTGEPNNAGGNEQCLSYEWGGAQGKELGWNDLDCAVTSPYICEYY</sequence>
<proteinExistence type="predicted"/>
<dbReference type="PANTHER" id="PTHR22803">
    <property type="entry name" value="MANNOSE, PHOSPHOLIPASE, LECTIN RECEPTOR RELATED"/>
    <property type="match status" value="1"/>
</dbReference>
<evidence type="ECO:0000259" key="2">
    <source>
        <dbReference type="PROSITE" id="PS50041"/>
    </source>
</evidence>
<feature type="signal peptide" evidence="1">
    <location>
        <begin position="1"/>
        <end position="18"/>
    </location>
</feature>
<comment type="caution">
    <text evidence="3">The sequence shown here is derived from an EMBL/GenBank/DDBJ whole genome shotgun (WGS) entry which is preliminary data.</text>
</comment>
<dbReference type="InterPro" id="IPR001304">
    <property type="entry name" value="C-type_lectin-like"/>
</dbReference>
<dbReference type="Proteomes" id="UP000466442">
    <property type="component" value="Unassembled WGS sequence"/>
</dbReference>
<dbReference type="SUPFAM" id="SSF56436">
    <property type="entry name" value="C-type lectin-like"/>
    <property type="match status" value="1"/>
</dbReference>
<dbReference type="InterPro" id="IPR050111">
    <property type="entry name" value="C-type_lectin/snaclec_domain"/>
</dbReference>
<dbReference type="OrthoDB" id="7962197at2759"/>
<evidence type="ECO:0000313" key="4">
    <source>
        <dbReference type="Proteomes" id="UP000466442"/>
    </source>
</evidence>
<dbReference type="Gene3D" id="3.10.100.10">
    <property type="entry name" value="Mannose-Binding Protein A, subunit A"/>
    <property type="match status" value="1"/>
</dbReference>
<organism evidence="3 4">
    <name type="scientific">Apolygus lucorum</name>
    <name type="common">Small green plant bug</name>
    <name type="synonym">Lygocoris lucorum</name>
    <dbReference type="NCBI Taxonomy" id="248454"/>
    <lineage>
        <taxon>Eukaryota</taxon>
        <taxon>Metazoa</taxon>
        <taxon>Ecdysozoa</taxon>
        <taxon>Arthropoda</taxon>
        <taxon>Hexapoda</taxon>
        <taxon>Insecta</taxon>
        <taxon>Pterygota</taxon>
        <taxon>Neoptera</taxon>
        <taxon>Paraneoptera</taxon>
        <taxon>Hemiptera</taxon>
        <taxon>Heteroptera</taxon>
        <taxon>Panheteroptera</taxon>
        <taxon>Cimicomorpha</taxon>
        <taxon>Miridae</taxon>
        <taxon>Mirini</taxon>
        <taxon>Apolygus</taxon>
    </lineage>
</organism>